<reference evidence="1 2" key="1">
    <citation type="submission" date="2024-09" db="EMBL/GenBank/DDBJ databases">
        <title>Chromosome-scale assembly of Riccia sorocarpa.</title>
        <authorList>
            <person name="Paukszto L."/>
        </authorList>
    </citation>
    <scope>NUCLEOTIDE SEQUENCE [LARGE SCALE GENOMIC DNA]</scope>
    <source>
        <strain evidence="1">LP-2024</strain>
        <tissue evidence="1">Aerial parts of the thallus</tissue>
    </source>
</reference>
<name>A0ABD3HUT4_9MARC</name>
<evidence type="ECO:0000313" key="1">
    <source>
        <dbReference type="EMBL" id="KAL3695265.1"/>
    </source>
</evidence>
<comment type="caution">
    <text evidence="1">The sequence shown here is derived from an EMBL/GenBank/DDBJ whole genome shotgun (WGS) entry which is preliminary data.</text>
</comment>
<accession>A0ABD3HUT4</accession>
<gene>
    <name evidence="1" type="ORF">R1sor_009341</name>
</gene>
<proteinExistence type="predicted"/>
<sequence length="143" mass="16200">MNQVQPDQVTYTTLPDFLGSAMRNRDISLALLLLVVTQTRTAWRDRCSRVFEGRRGITPCSKLVADCIQIGKEKAATLNSGKRLEQVEASLTYLQLMLNSLASELRVRAIDSSRRGNRGKRKFTQIHKLYAKLGRRPSAAWLH</sequence>
<dbReference type="Proteomes" id="UP001633002">
    <property type="component" value="Unassembled WGS sequence"/>
</dbReference>
<dbReference type="EMBL" id="JBJQOH010000002">
    <property type="protein sequence ID" value="KAL3695265.1"/>
    <property type="molecule type" value="Genomic_DNA"/>
</dbReference>
<organism evidence="1 2">
    <name type="scientific">Riccia sorocarpa</name>
    <dbReference type="NCBI Taxonomy" id="122646"/>
    <lineage>
        <taxon>Eukaryota</taxon>
        <taxon>Viridiplantae</taxon>
        <taxon>Streptophyta</taxon>
        <taxon>Embryophyta</taxon>
        <taxon>Marchantiophyta</taxon>
        <taxon>Marchantiopsida</taxon>
        <taxon>Marchantiidae</taxon>
        <taxon>Marchantiales</taxon>
        <taxon>Ricciaceae</taxon>
        <taxon>Riccia</taxon>
    </lineage>
</organism>
<evidence type="ECO:0000313" key="2">
    <source>
        <dbReference type="Proteomes" id="UP001633002"/>
    </source>
</evidence>
<protein>
    <submittedName>
        <fullName evidence="1">Uncharacterized protein</fullName>
    </submittedName>
</protein>
<keyword evidence="2" id="KW-1185">Reference proteome</keyword>
<dbReference type="AlphaFoldDB" id="A0ABD3HUT4"/>